<organism evidence="1 2">
    <name type="scientific">Campylobacter concisus</name>
    <dbReference type="NCBI Taxonomy" id="199"/>
    <lineage>
        <taxon>Bacteria</taxon>
        <taxon>Pseudomonadati</taxon>
        <taxon>Campylobacterota</taxon>
        <taxon>Epsilonproteobacteria</taxon>
        <taxon>Campylobacterales</taxon>
        <taxon>Campylobacteraceae</taxon>
        <taxon>Campylobacter</taxon>
    </lineage>
</organism>
<proteinExistence type="predicted"/>
<comment type="caution">
    <text evidence="1">The sequence shown here is derived from an EMBL/GenBank/DDBJ whole genome shotgun (WGS) entry which is preliminary data.</text>
</comment>
<reference evidence="1 2" key="1">
    <citation type="submission" date="2017-04" db="EMBL/GenBank/DDBJ databases">
        <title>Complete genome of Campylobacter concisus ATCC 33237T and draft genomes for an additional eight well characterized C. concisus strains.</title>
        <authorList>
            <person name="Cornelius A.J."/>
            <person name="Miller W.G."/>
            <person name="Lastovica A.J."/>
            <person name="On S.L."/>
            <person name="French N.P."/>
            <person name="Vandenberg O."/>
            <person name="Biggs P.J."/>
        </authorList>
    </citation>
    <scope>NUCLEOTIDE SEQUENCE [LARGE SCALE GENOMIC DNA]</scope>
    <source>
        <strain evidence="1 2">CCUG 19995</strain>
    </source>
</reference>
<sequence>MLAGPLHCNCIFNSKAKQCLKFGKDLFSRVFYKFYFSLRRSGCHPPRFG</sequence>
<evidence type="ECO:0000313" key="2">
    <source>
        <dbReference type="Proteomes" id="UP000196317"/>
    </source>
</evidence>
<gene>
    <name evidence="1" type="ORF">B9N65_07145</name>
</gene>
<dbReference type="EMBL" id="NDYN01000006">
    <property type="protein sequence ID" value="OUT07386.1"/>
    <property type="molecule type" value="Genomic_DNA"/>
</dbReference>
<protein>
    <submittedName>
        <fullName evidence="1">Large repetitive protein</fullName>
    </submittedName>
</protein>
<evidence type="ECO:0000313" key="1">
    <source>
        <dbReference type="EMBL" id="OUT07386.1"/>
    </source>
</evidence>
<accession>A0A1Y5MFK7</accession>
<dbReference type="AlphaFoldDB" id="A0A1Y5MFK7"/>
<dbReference type="Proteomes" id="UP000196317">
    <property type="component" value="Unassembled WGS sequence"/>
</dbReference>
<name>A0A1Y5MFK7_9BACT</name>